<protein>
    <submittedName>
        <fullName evidence="1">Uncharacterized protein</fullName>
    </submittedName>
</protein>
<accession>A0ABT6DDN1</accession>
<gene>
    <name evidence="1" type="ORF">NNA32_11745</name>
</gene>
<reference evidence="1" key="1">
    <citation type="submission" date="2022-06" db="EMBL/GenBank/DDBJ databases">
        <title>Antifungal cultures and metabolites of lactic acid bacteria for use in dairy fermentations.</title>
        <authorList>
            <person name="Zhao Z."/>
            <person name="Gaenzle M."/>
        </authorList>
    </citation>
    <scope>NUCLEOTIDE SEQUENCE</scope>
    <source>
        <strain evidence="1">FUA3126</strain>
    </source>
</reference>
<name>A0ABT6DDN1_9LACO</name>
<proteinExistence type="predicted"/>
<dbReference type="EMBL" id="JANDJP010000021">
    <property type="protein sequence ID" value="MDF9914912.1"/>
    <property type="molecule type" value="Genomic_DNA"/>
</dbReference>
<dbReference type="RefSeq" id="WP_178943139.1">
    <property type="nucleotide sequence ID" value="NZ_JAIWJG010000018.1"/>
</dbReference>
<sequence length="179" mass="20173">MADNVIKLTIPQDHLDFEIGGKTFTASFADKSVAKFRAEALNIEKAEIKNTQEVDRLATEAAHKKEQARDEEHNKVKPNEVTLQKKLAAMDREYNRKFTHVYENANEKATVQYKAYLDELFGKGSGDAIYKMCSQSSNVLAKIVAQILANMTQATNLADYQKHYEEEIAAIKTGEKQGE</sequence>
<comment type="caution">
    <text evidence="1">The sequence shown here is derived from an EMBL/GenBank/DDBJ whole genome shotgun (WGS) entry which is preliminary data.</text>
</comment>
<organism evidence="1 2">
    <name type="scientific">Furfurilactobacillus milii</name>
    <dbReference type="NCBI Taxonomy" id="2888272"/>
    <lineage>
        <taxon>Bacteria</taxon>
        <taxon>Bacillati</taxon>
        <taxon>Bacillota</taxon>
        <taxon>Bacilli</taxon>
        <taxon>Lactobacillales</taxon>
        <taxon>Lactobacillaceae</taxon>
        <taxon>Furfurilactobacillus</taxon>
    </lineage>
</organism>
<evidence type="ECO:0000313" key="2">
    <source>
        <dbReference type="Proteomes" id="UP001152867"/>
    </source>
</evidence>
<dbReference type="Proteomes" id="UP001152867">
    <property type="component" value="Unassembled WGS sequence"/>
</dbReference>
<keyword evidence="2" id="KW-1185">Reference proteome</keyword>
<evidence type="ECO:0000313" key="1">
    <source>
        <dbReference type="EMBL" id="MDF9914912.1"/>
    </source>
</evidence>